<organism evidence="1 2">
    <name type="scientific">Datura stramonium</name>
    <name type="common">Jimsonweed</name>
    <name type="synonym">Common thornapple</name>
    <dbReference type="NCBI Taxonomy" id="4076"/>
    <lineage>
        <taxon>Eukaryota</taxon>
        <taxon>Viridiplantae</taxon>
        <taxon>Streptophyta</taxon>
        <taxon>Embryophyta</taxon>
        <taxon>Tracheophyta</taxon>
        <taxon>Spermatophyta</taxon>
        <taxon>Magnoliopsida</taxon>
        <taxon>eudicotyledons</taxon>
        <taxon>Gunneridae</taxon>
        <taxon>Pentapetalae</taxon>
        <taxon>asterids</taxon>
        <taxon>lamiids</taxon>
        <taxon>Solanales</taxon>
        <taxon>Solanaceae</taxon>
        <taxon>Solanoideae</taxon>
        <taxon>Datureae</taxon>
        <taxon>Datura</taxon>
    </lineage>
</organism>
<accession>A0ABS8T247</accession>
<keyword evidence="2" id="KW-1185">Reference proteome</keyword>
<protein>
    <submittedName>
        <fullName evidence="1">Uncharacterized protein</fullName>
    </submittedName>
</protein>
<name>A0ABS8T247_DATST</name>
<evidence type="ECO:0000313" key="1">
    <source>
        <dbReference type="EMBL" id="MCD7465412.1"/>
    </source>
</evidence>
<proteinExistence type="predicted"/>
<dbReference type="EMBL" id="JACEIK010001047">
    <property type="protein sequence ID" value="MCD7465412.1"/>
    <property type="molecule type" value="Genomic_DNA"/>
</dbReference>
<gene>
    <name evidence="1" type="ORF">HAX54_001249</name>
</gene>
<feature type="non-terminal residue" evidence="1">
    <location>
        <position position="89"/>
    </location>
</feature>
<dbReference type="Proteomes" id="UP000823775">
    <property type="component" value="Unassembled WGS sequence"/>
</dbReference>
<reference evidence="1 2" key="1">
    <citation type="journal article" date="2021" name="BMC Genomics">
        <title>Datura genome reveals duplications of psychoactive alkaloid biosynthetic genes and high mutation rate following tissue culture.</title>
        <authorList>
            <person name="Rajewski A."/>
            <person name="Carter-House D."/>
            <person name="Stajich J."/>
            <person name="Litt A."/>
        </authorList>
    </citation>
    <scope>NUCLEOTIDE SEQUENCE [LARGE SCALE GENOMIC DNA]</scope>
    <source>
        <strain evidence="1">AR-01</strain>
    </source>
</reference>
<comment type="caution">
    <text evidence="1">The sequence shown here is derived from an EMBL/GenBank/DDBJ whole genome shotgun (WGS) entry which is preliminary data.</text>
</comment>
<sequence>MARNFREGIKNGIAADEDDRENSLALRYERLMHEVSIRVSIMRECIDRYGKITMALDLRNEYIDGRHIATTTGWGSGSTCAAVEIERQN</sequence>
<evidence type="ECO:0000313" key="2">
    <source>
        <dbReference type="Proteomes" id="UP000823775"/>
    </source>
</evidence>